<reference evidence="3 4" key="1">
    <citation type="submission" date="2021-04" db="EMBL/GenBank/DDBJ databases">
        <title>Ruania sp. nov., isolated from sandy soil of mangrove forest.</title>
        <authorList>
            <person name="Ge X."/>
            <person name="Huang R."/>
            <person name="Liu W."/>
        </authorList>
    </citation>
    <scope>NUCLEOTIDE SEQUENCE [LARGE SCALE GENOMIC DNA]</scope>
    <source>
        <strain evidence="3 4">N2-46</strain>
    </source>
</reference>
<dbReference type="InterPro" id="IPR047057">
    <property type="entry name" value="MerR_fam"/>
</dbReference>
<dbReference type="PANTHER" id="PTHR30204">
    <property type="entry name" value="REDOX-CYCLING DRUG-SENSING TRANSCRIPTIONAL ACTIVATOR SOXR"/>
    <property type="match status" value="1"/>
</dbReference>
<dbReference type="CDD" id="cd01109">
    <property type="entry name" value="HTH_YyaN"/>
    <property type="match status" value="1"/>
</dbReference>
<dbReference type="Proteomes" id="UP000826651">
    <property type="component" value="Unassembled WGS sequence"/>
</dbReference>
<dbReference type="Pfam" id="PF13411">
    <property type="entry name" value="MerR_1"/>
    <property type="match status" value="1"/>
</dbReference>
<sequence>MSTDLLVAQLLDAAPDSTGAPIGALHRLLDDSAIDESDPAKSIAEAAALVGLSPTTLRYYERQQLVRPARNAAGHREYSALDLRRLVFIARMRLSGMSMQELTRYIALVDDGHTTQQERQQIMSAQRDRILHRIRELTLALEVTEYKIRTYGAPE</sequence>
<comment type="caution">
    <text evidence="3">The sequence shown here is derived from an EMBL/GenBank/DDBJ whole genome shotgun (WGS) entry which is preliminary data.</text>
</comment>
<gene>
    <name evidence="3" type="ORF">KCQ71_22145</name>
</gene>
<protein>
    <submittedName>
        <fullName evidence="3">MerR family transcriptional regulator</fullName>
    </submittedName>
</protein>
<dbReference type="InterPro" id="IPR009061">
    <property type="entry name" value="DNA-bd_dom_put_sf"/>
</dbReference>
<evidence type="ECO:0000313" key="3">
    <source>
        <dbReference type="EMBL" id="MBZ2198865.1"/>
    </source>
</evidence>
<organism evidence="3 4">
    <name type="scientific">Occultella gossypii</name>
    <dbReference type="NCBI Taxonomy" id="2800820"/>
    <lineage>
        <taxon>Bacteria</taxon>
        <taxon>Bacillati</taxon>
        <taxon>Actinomycetota</taxon>
        <taxon>Actinomycetes</taxon>
        <taxon>Micrococcales</taxon>
        <taxon>Ruaniaceae</taxon>
        <taxon>Occultella</taxon>
    </lineage>
</organism>
<evidence type="ECO:0000256" key="1">
    <source>
        <dbReference type="ARBA" id="ARBA00023125"/>
    </source>
</evidence>
<keyword evidence="1" id="KW-0238">DNA-binding</keyword>
<name>A0ABS7SGK8_9MICO</name>
<feature type="domain" description="HTH merR-type" evidence="2">
    <location>
        <begin position="42"/>
        <end position="108"/>
    </location>
</feature>
<dbReference type="RefSeq" id="WP_223410475.1">
    <property type="nucleotide sequence ID" value="NZ_JAGSHT010000022.1"/>
</dbReference>
<evidence type="ECO:0000259" key="2">
    <source>
        <dbReference type="PROSITE" id="PS50937"/>
    </source>
</evidence>
<keyword evidence="4" id="KW-1185">Reference proteome</keyword>
<accession>A0ABS7SGK8</accession>
<dbReference type="PROSITE" id="PS50937">
    <property type="entry name" value="HTH_MERR_2"/>
    <property type="match status" value="1"/>
</dbReference>
<dbReference type="SUPFAM" id="SSF46955">
    <property type="entry name" value="Putative DNA-binding domain"/>
    <property type="match status" value="1"/>
</dbReference>
<evidence type="ECO:0000313" key="4">
    <source>
        <dbReference type="Proteomes" id="UP000826651"/>
    </source>
</evidence>
<dbReference type="SMART" id="SM00422">
    <property type="entry name" value="HTH_MERR"/>
    <property type="match status" value="1"/>
</dbReference>
<dbReference type="Gene3D" id="1.10.1660.10">
    <property type="match status" value="1"/>
</dbReference>
<dbReference type="PANTHER" id="PTHR30204:SF98">
    <property type="entry name" value="HTH-TYPE TRANSCRIPTIONAL REGULATOR ADHR"/>
    <property type="match status" value="1"/>
</dbReference>
<dbReference type="EMBL" id="JAGSHT010000022">
    <property type="protein sequence ID" value="MBZ2198865.1"/>
    <property type="molecule type" value="Genomic_DNA"/>
</dbReference>
<dbReference type="InterPro" id="IPR000551">
    <property type="entry name" value="MerR-type_HTH_dom"/>
</dbReference>
<dbReference type="PROSITE" id="PS00552">
    <property type="entry name" value="HTH_MERR_1"/>
    <property type="match status" value="1"/>
</dbReference>
<proteinExistence type="predicted"/>